<name>A0ABT9AI83_9BACT</name>
<dbReference type="EMBL" id="JAUQSX010000018">
    <property type="protein sequence ID" value="MDO7849580.1"/>
    <property type="molecule type" value="Genomic_DNA"/>
</dbReference>
<proteinExistence type="predicted"/>
<evidence type="ECO:0000313" key="2">
    <source>
        <dbReference type="EMBL" id="MDO7849580.1"/>
    </source>
</evidence>
<evidence type="ECO:0000313" key="3">
    <source>
        <dbReference type="Proteomes" id="UP001167796"/>
    </source>
</evidence>
<accession>A0ABT9AI83</accession>
<keyword evidence="3" id="KW-1185">Reference proteome</keyword>
<gene>
    <name evidence="2" type="ORF">Q5H92_24675</name>
</gene>
<feature type="region of interest" description="Disordered" evidence="1">
    <location>
        <begin position="48"/>
        <end position="95"/>
    </location>
</feature>
<reference evidence="2" key="1">
    <citation type="submission" date="2023-07" db="EMBL/GenBank/DDBJ databases">
        <authorList>
            <person name="Kim M.K."/>
        </authorList>
    </citation>
    <scope>NUCLEOTIDE SEQUENCE</scope>
    <source>
        <strain evidence="2">M29</strain>
    </source>
</reference>
<protein>
    <recommendedName>
        <fullName evidence="4">Histone</fullName>
    </recommendedName>
</protein>
<sequence length="95" mass="10346">MASLDLSQLQNIINNATKNETLVSEIRKAAARATKALGELNALLAEDYQPEVKERKPRAPKAPKELGEVDPNFPYGKKKDGTPKAKSGRSKEAAE</sequence>
<dbReference type="RefSeq" id="WP_305014246.1">
    <property type="nucleotide sequence ID" value="NZ_JAUQSX010000018.1"/>
</dbReference>
<feature type="compositionally biased region" description="Basic and acidic residues" evidence="1">
    <location>
        <begin position="77"/>
        <end position="95"/>
    </location>
</feature>
<organism evidence="2 3">
    <name type="scientific">Hymenobacter mellowenesis</name>
    <dbReference type="NCBI Taxonomy" id="3063995"/>
    <lineage>
        <taxon>Bacteria</taxon>
        <taxon>Pseudomonadati</taxon>
        <taxon>Bacteroidota</taxon>
        <taxon>Cytophagia</taxon>
        <taxon>Cytophagales</taxon>
        <taxon>Hymenobacteraceae</taxon>
        <taxon>Hymenobacter</taxon>
    </lineage>
</organism>
<dbReference type="Proteomes" id="UP001167796">
    <property type="component" value="Unassembled WGS sequence"/>
</dbReference>
<evidence type="ECO:0008006" key="4">
    <source>
        <dbReference type="Google" id="ProtNLM"/>
    </source>
</evidence>
<evidence type="ECO:0000256" key="1">
    <source>
        <dbReference type="SAM" id="MobiDB-lite"/>
    </source>
</evidence>
<comment type="caution">
    <text evidence="2">The sequence shown here is derived from an EMBL/GenBank/DDBJ whole genome shotgun (WGS) entry which is preliminary data.</text>
</comment>